<feature type="transmembrane region" description="Helical" evidence="5">
    <location>
        <begin position="74"/>
        <end position="95"/>
    </location>
</feature>
<dbReference type="Pfam" id="PF07690">
    <property type="entry name" value="MFS_1"/>
    <property type="match status" value="1"/>
</dbReference>
<dbReference type="AlphaFoldDB" id="A0AAD7Z248"/>
<evidence type="ECO:0000259" key="6">
    <source>
        <dbReference type="PROSITE" id="PS50850"/>
    </source>
</evidence>
<evidence type="ECO:0000313" key="8">
    <source>
        <dbReference type="Proteomes" id="UP001231518"/>
    </source>
</evidence>
<dbReference type="InterPro" id="IPR011701">
    <property type="entry name" value="MFS"/>
</dbReference>
<keyword evidence="3 5" id="KW-1133">Transmembrane helix</keyword>
<dbReference type="Proteomes" id="UP001231518">
    <property type="component" value="Chromosome 2"/>
</dbReference>
<feature type="transmembrane region" description="Helical" evidence="5">
    <location>
        <begin position="203"/>
        <end position="223"/>
    </location>
</feature>
<reference evidence="7" key="1">
    <citation type="submission" date="2023-03" db="EMBL/GenBank/DDBJ databases">
        <title>Chromosome-level genomes of two armyworms, Mythimna separata and Mythimna loreyi, provide insights into the biosynthesis and reception of sex pheromones.</title>
        <authorList>
            <person name="Zhao H."/>
        </authorList>
    </citation>
    <scope>NUCLEOTIDE SEQUENCE</scope>
    <source>
        <strain evidence="7">BeijingLab</strain>
        <tissue evidence="7">Pupa</tissue>
    </source>
</reference>
<dbReference type="EMBL" id="JARGEI010000002">
    <property type="protein sequence ID" value="KAJ8735226.1"/>
    <property type="molecule type" value="Genomic_DNA"/>
</dbReference>
<organism evidence="7 8">
    <name type="scientific">Mythimna separata</name>
    <name type="common">Oriental armyworm</name>
    <name type="synonym">Pseudaletia separata</name>
    <dbReference type="NCBI Taxonomy" id="271217"/>
    <lineage>
        <taxon>Eukaryota</taxon>
        <taxon>Metazoa</taxon>
        <taxon>Ecdysozoa</taxon>
        <taxon>Arthropoda</taxon>
        <taxon>Hexapoda</taxon>
        <taxon>Insecta</taxon>
        <taxon>Pterygota</taxon>
        <taxon>Neoptera</taxon>
        <taxon>Endopterygota</taxon>
        <taxon>Lepidoptera</taxon>
        <taxon>Glossata</taxon>
        <taxon>Ditrysia</taxon>
        <taxon>Noctuoidea</taxon>
        <taxon>Noctuidae</taxon>
        <taxon>Noctuinae</taxon>
        <taxon>Hadenini</taxon>
        <taxon>Mythimna</taxon>
    </lineage>
</organism>
<dbReference type="Gene3D" id="1.20.1250.20">
    <property type="entry name" value="MFS general substrate transporter like domains"/>
    <property type="match status" value="2"/>
</dbReference>
<feature type="transmembrane region" description="Helical" evidence="5">
    <location>
        <begin position="34"/>
        <end position="54"/>
    </location>
</feature>
<dbReference type="FunFam" id="1.20.1250.20:FF:000092">
    <property type="entry name" value="Feline leukemia virus subgroup C receptor-related protein 2 isoform 1"/>
    <property type="match status" value="1"/>
</dbReference>
<feature type="domain" description="Major facilitator superfamily (MFS) profile" evidence="6">
    <location>
        <begin position="31"/>
        <end position="478"/>
    </location>
</feature>
<sequence>MEVCGSVMDGVAEKGGVLESPTKKGVTEYTVFPIRWLVLFVFVFNSASNSMQWIQYTIIQDAVVKYYGVSSIQVYWTSMIFMITYIPLIFPASWLLDKTNLRVTTIIGSFGTCLGAWLKVFSVPQDMFWLGFMGQTVVAISQVFILNVPPRLAAVWFGANQVSSACSIGVFGNQLGVAVGFVLPPLLVRASGTIPEIAADFRLMFYLIAGFTSVLFVFILLFFKAAPPSPPSAAADMGNSLDSNFLLSLKKLITNRNYVLLLISYGLNVGTFYAISTLLNQVILTYYPKLITNRNYVLLLISYGLNVGTFYAISTLLNQVILTYYPGANIDAGRIGLVIVVAGMAGSVVCGLILDKTHRFKETTLSVYAASVVGMLIFTFTLDCGYIAVVYLSSILLGFFMTGYLPVGFEFASEVTYPEPEGTTSGILNAVVQIFGIVTTLLYEWMLGTVGDRWANLTLCALLAFGTAITAAIRSDLRRQAAQNTTKE</sequence>
<dbReference type="InterPro" id="IPR020846">
    <property type="entry name" value="MFS_dom"/>
</dbReference>
<protein>
    <recommendedName>
        <fullName evidence="6">Major facilitator superfamily (MFS) profile domain-containing protein</fullName>
    </recommendedName>
</protein>
<evidence type="ECO:0000256" key="3">
    <source>
        <dbReference type="ARBA" id="ARBA00022989"/>
    </source>
</evidence>
<feature type="transmembrane region" description="Helical" evidence="5">
    <location>
        <begin position="296"/>
        <end position="314"/>
    </location>
</feature>
<evidence type="ECO:0000256" key="5">
    <source>
        <dbReference type="SAM" id="Phobius"/>
    </source>
</evidence>
<dbReference type="GO" id="GO:0015232">
    <property type="term" value="F:heme transmembrane transporter activity"/>
    <property type="evidence" value="ECO:0007669"/>
    <property type="project" value="TreeGrafter"/>
</dbReference>
<dbReference type="CDD" id="cd17398">
    <property type="entry name" value="MFS_FLVCR_like"/>
    <property type="match status" value="1"/>
</dbReference>
<feature type="transmembrane region" description="Helical" evidence="5">
    <location>
        <begin position="388"/>
        <end position="407"/>
    </location>
</feature>
<proteinExistence type="predicted"/>
<dbReference type="SUPFAM" id="SSF103473">
    <property type="entry name" value="MFS general substrate transporter"/>
    <property type="match status" value="2"/>
</dbReference>
<keyword evidence="4 5" id="KW-0472">Membrane</keyword>
<feature type="transmembrane region" description="Helical" evidence="5">
    <location>
        <begin position="128"/>
        <end position="148"/>
    </location>
</feature>
<feature type="transmembrane region" description="Helical" evidence="5">
    <location>
        <begin position="365"/>
        <end position="382"/>
    </location>
</feature>
<feature type="transmembrane region" description="Helical" evidence="5">
    <location>
        <begin position="334"/>
        <end position="353"/>
    </location>
</feature>
<evidence type="ECO:0000313" key="7">
    <source>
        <dbReference type="EMBL" id="KAJ8735226.1"/>
    </source>
</evidence>
<dbReference type="PROSITE" id="PS50850">
    <property type="entry name" value="MFS"/>
    <property type="match status" value="1"/>
</dbReference>
<keyword evidence="8" id="KW-1185">Reference proteome</keyword>
<comment type="subcellular location">
    <subcellularLocation>
        <location evidence="1">Membrane</location>
        <topology evidence="1">Multi-pass membrane protein</topology>
    </subcellularLocation>
</comment>
<evidence type="ECO:0000256" key="1">
    <source>
        <dbReference type="ARBA" id="ARBA00004141"/>
    </source>
</evidence>
<dbReference type="InterPro" id="IPR049680">
    <property type="entry name" value="FLVCR1-2_SLC49-like"/>
</dbReference>
<accession>A0AAD7Z248</accession>
<keyword evidence="2 5" id="KW-0812">Transmembrane</keyword>
<name>A0AAD7Z248_MYTSE</name>
<dbReference type="InterPro" id="IPR036259">
    <property type="entry name" value="MFS_trans_sf"/>
</dbReference>
<evidence type="ECO:0000256" key="4">
    <source>
        <dbReference type="ARBA" id="ARBA00023136"/>
    </source>
</evidence>
<dbReference type="GO" id="GO:0020037">
    <property type="term" value="F:heme binding"/>
    <property type="evidence" value="ECO:0007669"/>
    <property type="project" value="TreeGrafter"/>
</dbReference>
<gene>
    <name evidence="7" type="ORF">PYW07_006846</name>
</gene>
<feature type="transmembrane region" description="Helical" evidence="5">
    <location>
        <begin position="427"/>
        <end position="448"/>
    </location>
</feature>
<dbReference type="PANTHER" id="PTHR10924:SF4">
    <property type="entry name" value="GH15861P"/>
    <property type="match status" value="1"/>
</dbReference>
<dbReference type="GO" id="GO:0097037">
    <property type="term" value="P:heme export"/>
    <property type="evidence" value="ECO:0007669"/>
    <property type="project" value="TreeGrafter"/>
</dbReference>
<feature type="transmembrane region" description="Helical" evidence="5">
    <location>
        <begin position="101"/>
        <end position="121"/>
    </location>
</feature>
<feature type="transmembrane region" description="Helical" evidence="5">
    <location>
        <begin position="454"/>
        <end position="473"/>
    </location>
</feature>
<feature type="transmembrane region" description="Helical" evidence="5">
    <location>
        <begin position="168"/>
        <end position="191"/>
    </location>
</feature>
<comment type="caution">
    <text evidence="7">The sequence shown here is derived from an EMBL/GenBank/DDBJ whole genome shotgun (WGS) entry which is preliminary data.</text>
</comment>
<feature type="transmembrane region" description="Helical" evidence="5">
    <location>
        <begin position="258"/>
        <end position="284"/>
    </location>
</feature>
<evidence type="ECO:0000256" key="2">
    <source>
        <dbReference type="ARBA" id="ARBA00022692"/>
    </source>
</evidence>
<dbReference type="GO" id="GO:0016020">
    <property type="term" value="C:membrane"/>
    <property type="evidence" value="ECO:0007669"/>
    <property type="project" value="UniProtKB-SubCell"/>
</dbReference>
<dbReference type="PANTHER" id="PTHR10924">
    <property type="entry name" value="MAJOR FACILITATOR SUPERFAMILY PROTEIN-RELATED"/>
    <property type="match status" value="1"/>
</dbReference>